<dbReference type="SMART" id="SM00506">
    <property type="entry name" value="A1pp"/>
    <property type="match status" value="1"/>
</dbReference>
<comment type="caution">
    <text evidence="3">The sequence shown here is derived from an EMBL/GenBank/DDBJ whole genome shotgun (WGS) entry which is preliminary data.</text>
</comment>
<accession>A0ABT0LE35</accession>
<dbReference type="PANTHER" id="PTHR12521">
    <property type="entry name" value="PROTEIN C6ORF130"/>
    <property type="match status" value="1"/>
</dbReference>
<evidence type="ECO:0000313" key="3">
    <source>
        <dbReference type="EMBL" id="MCL1125969.1"/>
    </source>
</evidence>
<evidence type="ECO:0000256" key="1">
    <source>
        <dbReference type="ARBA" id="ARBA00035885"/>
    </source>
</evidence>
<dbReference type="InterPro" id="IPR050892">
    <property type="entry name" value="ADP-ribose_metab_enzymes"/>
</dbReference>
<dbReference type="Proteomes" id="UP001203423">
    <property type="component" value="Unassembled WGS sequence"/>
</dbReference>
<dbReference type="Gene3D" id="3.40.220.10">
    <property type="entry name" value="Leucine Aminopeptidase, subunit E, domain 1"/>
    <property type="match status" value="1"/>
</dbReference>
<evidence type="ECO:0000313" key="4">
    <source>
        <dbReference type="Proteomes" id="UP001203423"/>
    </source>
</evidence>
<dbReference type="SUPFAM" id="SSF52949">
    <property type="entry name" value="Macro domain-like"/>
    <property type="match status" value="1"/>
</dbReference>
<dbReference type="InterPro" id="IPR043472">
    <property type="entry name" value="Macro_dom-like"/>
</dbReference>
<keyword evidence="4" id="KW-1185">Reference proteome</keyword>
<comment type="catalytic activity">
    <reaction evidence="1">
        <text>an N-(ADP-alpha-D-ribosyl)-thymidine in DNA + H2O = a thymidine in DNA + ADP-D-ribose</text>
        <dbReference type="Rhea" id="RHEA:71655"/>
        <dbReference type="Rhea" id="RHEA-COMP:13556"/>
        <dbReference type="Rhea" id="RHEA-COMP:18051"/>
        <dbReference type="ChEBI" id="CHEBI:15377"/>
        <dbReference type="ChEBI" id="CHEBI:57967"/>
        <dbReference type="ChEBI" id="CHEBI:137386"/>
        <dbReference type="ChEBI" id="CHEBI:191199"/>
    </reaction>
    <physiologicalReaction direction="left-to-right" evidence="1">
        <dbReference type="Rhea" id="RHEA:71656"/>
    </physiologicalReaction>
</comment>
<proteinExistence type="predicted"/>
<dbReference type="PROSITE" id="PS51154">
    <property type="entry name" value="MACRO"/>
    <property type="match status" value="1"/>
</dbReference>
<sequence length="152" mass="16860">MKTVKGDLLKLAKEGQFDVIIHGCNCFCTMGAGIAKQIKLTFPDAYSADLKTEQGNRAKLGTYSSANLVNVNYQLVIVNAYTQYHWHGKGVKADYDAIEHVFTLIKQDFSGLRIGYPLIGARLAGGDWERIAPIIDEALFEENHTLVCYQSS</sequence>
<dbReference type="Pfam" id="PF01661">
    <property type="entry name" value="Macro"/>
    <property type="match status" value="1"/>
</dbReference>
<evidence type="ECO:0000259" key="2">
    <source>
        <dbReference type="PROSITE" id="PS51154"/>
    </source>
</evidence>
<dbReference type="EMBL" id="JAKIKS010000068">
    <property type="protein sequence ID" value="MCL1125969.1"/>
    <property type="molecule type" value="Genomic_DNA"/>
</dbReference>
<feature type="domain" description="Macro" evidence="2">
    <location>
        <begin position="1"/>
        <end position="152"/>
    </location>
</feature>
<protein>
    <submittedName>
        <fullName evidence="3">Macro domain-containing protein</fullName>
    </submittedName>
</protein>
<name>A0ABT0LE35_9GAMM</name>
<dbReference type="InterPro" id="IPR002589">
    <property type="entry name" value="Macro_dom"/>
</dbReference>
<dbReference type="PANTHER" id="PTHR12521:SF0">
    <property type="entry name" value="ADP-RIBOSE GLYCOHYDROLASE OARD1"/>
    <property type="match status" value="1"/>
</dbReference>
<organism evidence="3 4">
    <name type="scientific">Shewanella surugensis</name>
    <dbReference type="NCBI Taxonomy" id="212020"/>
    <lineage>
        <taxon>Bacteria</taxon>
        <taxon>Pseudomonadati</taxon>
        <taxon>Pseudomonadota</taxon>
        <taxon>Gammaproteobacteria</taxon>
        <taxon>Alteromonadales</taxon>
        <taxon>Shewanellaceae</taxon>
        <taxon>Shewanella</taxon>
    </lineage>
</organism>
<reference evidence="3 4" key="1">
    <citation type="submission" date="2022-01" db="EMBL/GenBank/DDBJ databases">
        <title>Whole genome-based taxonomy of the Shewanellaceae.</title>
        <authorList>
            <person name="Martin-Rodriguez A.J."/>
        </authorList>
    </citation>
    <scope>NUCLEOTIDE SEQUENCE [LARGE SCALE GENOMIC DNA]</scope>
    <source>
        <strain evidence="3 4">DSM 17177</strain>
    </source>
</reference>
<dbReference type="RefSeq" id="WP_248941302.1">
    <property type="nucleotide sequence ID" value="NZ_JAKIKS010000068.1"/>
</dbReference>
<gene>
    <name evidence="3" type="ORF">L2764_16190</name>
</gene>